<dbReference type="Gene3D" id="3.40.710.10">
    <property type="entry name" value="DD-peptidase/beta-lactamase superfamily"/>
    <property type="match status" value="1"/>
</dbReference>
<dbReference type="EMBL" id="FP929094">
    <property type="protein sequence ID" value="CBX92573.1"/>
    <property type="molecule type" value="Genomic_DNA"/>
</dbReference>
<dbReference type="SUPFAM" id="SSF56601">
    <property type="entry name" value="beta-lactamase/transpeptidase-like"/>
    <property type="match status" value="1"/>
</dbReference>
<comment type="similarity">
    <text evidence="1">Belongs to the peptidase S12 family.</text>
</comment>
<dbReference type="GeneID" id="13285524"/>
<sequence>MHTSHWLLSTLTACLSLSTLVASFPATDQRSSNSKRNTPAEQSVFFDITRSDVEARIDKLKADGFRPTSLSIYGSPNDPKYAGIWTKQDGNPYEISLGISENAFNSWVERLRGQGYTSIHVAATGPPSSSVFVGVMEQIPSVPGWTQDCGVLDPYAWMETSRNSAIVIKAVSMYGMENNRRYCILGHANTNNQQQVVYYQTDSNKYDYKKLETEETSKRFWRPSFIHISEDNLLTPIFEDTSVGEWVIRTDLTASQLESEIAAQRKKNMHAIHISGAGSSDSKFVMIFAEQLTPLGRDWHATGNVTGFRDNKAVSDALEKVMQDFMQKNGVRQAQVAAAVNGSVVASRAYTLAESNRAVTQPSDMFMLASVSKAFTYAAVDHLISTGRLNLTTRVYPLLGYNQPADPRSLDITVQHLLDHTAGFDEAMSPNIGLIFTTVAQSLRQSTPATIRQVIEYLYGRQLDFTPGARSVYSNYGTMLLGYVIMNLTNETYMSYLQKNVLNGLKVEVYETAADKHVNDRIVQETKWLGVSALTPQSDVKVPQVHGGDGSIKEEAVGSIGLKASAETIARFLGNHAAYGLGGRVPGQTRDGTLAGGRAMAVNMEQLDWALNLNTRQYLSEEWWDRLVKQDVQDIFRNAELA</sequence>
<feature type="chain" id="PRO_5003194692" evidence="2">
    <location>
        <begin position="24"/>
        <end position="642"/>
    </location>
</feature>
<dbReference type="PANTHER" id="PTHR46825:SF9">
    <property type="entry name" value="BETA-LACTAMASE-RELATED DOMAIN-CONTAINING PROTEIN"/>
    <property type="match status" value="1"/>
</dbReference>
<evidence type="ECO:0000313" key="5">
    <source>
        <dbReference type="Proteomes" id="UP000002668"/>
    </source>
</evidence>
<dbReference type="Proteomes" id="UP000002668">
    <property type="component" value="Genome"/>
</dbReference>
<accession>E4ZMX0</accession>
<dbReference type="MEROPS" id="S12.A12"/>
<dbReference type="VEuPathDB" id="FungiDB:LEMA_P052790.1"/>
<dbReference type="Pfam" id="PF17660">
    <property type="entry name" value="BTRD1"/>
    <property type="match status" value="3"/>
</dbReference>
<evidence type="ECO:0000256" key="1">
    <source>
        <dbReference type="ARBA" id="ARBA00038215"/>
    </source>
</evidence>
<evidence type="ECO:0000313" key="4">
    <source>
        <dbReference type="EMBL" id="CBX92573.1"/>
    </source>
</evidence>
<protein>
    <submittedName>
        <fullName evidence="4">Similar to beta-lactamase</fullName>
    </submittedName>
</protein>
<gene>
    <name evidence="4" type="ORF">LEMA_P052790.1</name>
</gene>
<evidence type="ECO:0000256" key="2">
    <source>
        <dbReference type="SAM" id="SignalP"/>
    </source>
</evidence>
<dbReference type="InterPro" id="IPR050491">
    <property type="entry name" value="AmpC-like"/>
</dbReference>
<dbReference type="PANTHER" id="PTHR46825">
    <property type="entry name" value="D-ALANYL-D-ALANINE-CARBOXYPEPTIDASE/ENDOPEPTIDASE AMPH"/>
    <property type="match status" value="1"/>
</dbReference>
<dbReference type="InterPro" id="IPR049511">
    <property type="entry name" value="PGH-like_rpt"/>
</dbReference>
<dbReference type="InterPro" id="IPR012338">
    <property type="entry name" value="Beta-lactam/transpept-like"/>
</dbReference>
<dbReference type="HOGENOM" id="CLU_027352_0_0_1"/>
<feature type="signal peptide" evidence="2">
    <location>
        <begin position="1"/>
        <end position="23"/>
    </location>
</feature>
<dbReference type="OrthoDB" id="5946976at2759"/>
<keyword evidence="5" id="KW-1185">Reference proteome</keyword>
<dbReference type="OMA" id="AGIWTKQ"/>
<dbReference type="Pfam" id="PF00144">
    <property type="entry name" value="Beta-lactamase"/>
    <property type="match status" value="1"/>
</dbReference>
<dbReference type="AlphaFoldDB" id="E4ZMX0"/>
<dbReference type="InParanoid" id="E4ZMX0"/>
<dbReference type="eggNOG" id="ENOG502S73P">
    <property type="taxonomic scope" value="Eukaryota"/>
</dbReference>
<organism evidence="5">
    <name type="scientific">Leptosphaeria maculans (strain JN3 / isolate v23.1.3 / race Av1-4-5-6-7-8)</name>
    <name type="common">Blackleg fungus</name>
    <name type="synonym">Phoma lingam</name>
    <dbReference type="NCBI Taxonomy" id="985895"/>
    <lineage>
        <taxon>Eukaryota</taxon>
        <taxon>Fungi</taxon>
        <taxon>Dikarya</taxon>
        <taxon>Ascomycota</taxon>
        <taxon>Pezizomycotina</taxon>
        <taxon>Dothideomycetes</taxon>
        <taxon>Pleosporomycetidae</taxon>
        <taxon>Pleosporales</taxon>
        <taxon>Pleosporineae</taxon>
        <taxon>Leptosphaeriaceae</taxon>
        <taxon>Plenodomus</taxon>
        <taxon>Plenodomus lingam/Leptosphaeria maculans species complex</taxon>
    </lineage>
</organism>
<dbReference type="STRING" id="985895.E4ZMX0"/>
<name>E4ZMX0_LEPMJ</name>
<proteinExistence type="inferred from homology"/>
<reference evidence="5" key="1">
    <citation type="journal article" date="2011" name="Nat. Commun.">
        <title>Effector diversification within compartments of the Leptosphaeria maculans genome affected by Repeat-Induced Point mutations.</title>
        <authorList>
            <person name="Rouxel T."/>
            <person name="Grandaubert J."/>
            <person name="Hane J.K."/>
            <person name="Hoede C."/>
            <person name="van de Wouw A.P."/>
            <person name="Couloux A."/>
            <person name="Dominguez V."/>
            <person name="Anthouard V."/>
            <person name="Bally P."/>
            <person name="Bourras S."/>
            <person name="Cozijnsen A.J."/>
            <person name="Ciuffetti L.M."/>
            <person name="Degrave A."/>
            <person name="Dilmaghani A."/>
            <person name="Duret L."/>
            <person name="Fudal I."/>
            <person name="Goodwin S.B."/>
            <person name="Gout L."/>
            <person name="Glaser N."/>
            <person name="Linglin J."/>
            <person name="Kema G.H.J."/>
            <person name="Lapalu N."/>
            <person name="Lawrence C.B."/>
            <person name="May K."/>
            <person name="Meyer M."/>
            <person name="Ollivier B."/>
            <person name="Poulain J."/>
            <person name="Schoch C.L."/>
            <person name="Simon A."/>
            <person name="Spatafora J.W."/>
            <person name="Stachowiak A."/>
            <person name="Turgeon B.G."/>
            <person name="Tyler B.M."/>
            <person name="Vincent D."/>
            <person name="Weissenbach J."/>
            <person name="Amselem J."/>
            <person name="Quesneville H."/>
            <person name="Oliver R.P."/>
            <person name="Wincker P."/>
            <person name="Balesdent M.-H."/>
            <person name="Howlett B.J."/>
        </authorList>
    </citation>
    <scope>NUCLEOTIDE SEQUENCE [LARGE SCALE GENOMIC DNA]</scope>
    <source>
        <strain evidence="5">JN3 / isolate v23.1.3 / race Av1-4-5-6-7-8</strain>
    </source>
</reference>
<keyword evidence="2" id="KW-0732">Signal</keyword>
<feature type="domain" description="Beta-lactamase-related" evidence="3">
    <location>
        <begin position="318"/>
        <end position="595"/>
    </location>
</feature>
<dbReference type="InterPro" id="IPR001466">
    <property type="entry name" value="Beta-lactam-related"/>
</dbReference>
<evidence type="ECO:0000259" key="3">
    <source>
        <dbReference type="Pfam" id="PF00144"/>
    </source>
</evidence>